<dbReference type="InterPro" id="IPR003323">
    <property type="entry name" value="OTU_dom"/>
</dbReference>
<dbReference type="GO" id="GO:0005634">
    <property type="term" value="C:nucleus"/>
    <property type="evidence" value="ECO:0007669"/>
    <property type="project" value="TreeGrafter"/>
</dbReference>
<dbReference type="GO" id="GO:0005829">
    <property type="term" value="C:cytosol"/>
    <property type="evidence" value="ECO:0007669"/>
    <property type="project" value="TreeGrafter"/>
</dbReference>
<keyword evidence="3" id="KW-0788">Thiol protease</keyword>
<dbReference type="Pfam" id="PF02338">
    <property type="entry name" value="OTU"/>
    <property type="match status" value="1"/>
</dbReference>
<keyword evidence="3" id="KW-0645">Protease</keyword>
<organism evidence="7 8">
    <name type="scientific">Polarella glacialis</name>
    <name type="common">Dinoflagellate</name>
    <dbReference type="NCBI Taxonomy" id="89957"/>
    <lineage>
        <taxon>Eukaryota</taxon>
        <taxon>Sar</taxon>
        <taxon>Alveolata</taxon>
        <taxon>Dinophyceae</taxon>
        <taxon>Suessiales</taxon>
        <taxon>Suessiaceae</taxon>
        <taxon>Polarella</taxon>
    </lineage>
</organism>
<dbReference type="InterPro" id="IPR038765">
    <property type="entry name" value="Papain-like_cys_pep_sf"/>
</dbReference>
<comment type="caution">
    <text evidence="7">The sequence shown here is derived from an EMBL/GenBank/DDBJ whole genome shotgun (WGS) entry which is preliminary data.</text>
</comment>
<comment type="catalytic activity">
    <reaction evidence="1 3">
        <text>Thiol-dependent hydrolysis of ester, thioester, amide, peptide and isopeptide bonds formed by the C-terminal Gly of ubiquitin (a 76-residue protein attached to proteins as an intracellular targeting signal).</text>
        <dbReference type="EC" id="3.4.19.12"/>
    </reaction>
</comment>
<dbReference type="EC" id="3.4.19.12" evidence="3"/>
<evidence type="ECO:0000313" key="6">
    <source>
        <dbReference type="EMBL" id="CAE8605653.1"/>
    </source>
</evidence>
<feature type="domain" description="OTU" evidence="5">
    <location>
        <begin position="235"/>
        <end position="372"/>
    </location>
</feature>
<dbReference type="Gene3D" id="3.90.70.80">
    <property type="match status" value="1"/>
</dbReference>
<dbReference type="CDD" id="cd22744">
    <property type="entry name" value="OTU"/>
    <property type="match status" value="1"/>
</dbReference>
<feature type="compositionally biased region" description="Basic and acidic residues" evidence="4">
    <location>
        <begin position="47"/>
        <end position="66"/>
    </location>
</feature>
<evidence type="ECO:0000313" key="9">
    <source>
        <dbReference type="Proteomes" id="UP000654075"/>
    </source>
</evidence>
<dbReference type="OrthoDB" id="409956at2759"/>
<comment type="subcellular location">
    <subcellularLocation>
        <location evidence="3">Cytoplasm</location>
    </subcellularLocation>
</comment>
<dbReference type="GO" id="GO:0016579">
    <property type="term" value="P:protein deubiquitination"/>
    <property type="evidence" value="ECO:0007669"/>
    <property type="project" value="TreeGrafter"/>
</dbReference>
<evidence type="ECO:0000256" key="1">
    <source>
        <dbReference type="ARBA" id="ARBA00000707"/>
    </source>
</evidence>
<comment type="function">
    <text evidence="3">Hydrolase that can remove conjugated ubiquitin from proteins and may therefore play an important regulatory role at the level of protein turnover by preventing degradation.</text>
</comment>
<dbReference type="EMBL" id="CAJNNV010018134">
    <property type="protein sequence ID" value="CAE8605653.1"/>
    <property type="molecule type" value="Genomic_DNA"/>
</dbReference>
<dbReference type="Proteomes" id="UP000654075">
    <property type="component" value="Unassembled WGS sequence"/>
</dbReference>
<keyword evidence="9" id="KW-1185">Reference proteome</keyword>
<dbReference type="GO" id="GO:0004843">
    <property type="term" value="F:cysteine-type deubiquitinase activity"/>
    <property type="evidence" value="ECO:0007669"/>
    <property type="project" value="UniProtKB-UniRule"/>
</dbReference>
<sequence>MAAVTLGSSGRLAPAPDKQIRKQGWSAIFGSVGDCLSEGPFGAVASRDSRGPRERTSTQSGEKKGEQALSALQSADEFRSVAEAEERVRRRAEYLRNALGKSYLGDAPGALGGAAVVSDQVVRQGYLDCARRRSSSTPTSLAQVKPSVAARLARVQTPLHSLQKLVNCSAKKGRPAQQVATASGKCYKCDEPHETDSCPHFKKKREPHKDTWANYGVKGPRTLGADSGNFVLRAGHCVQQPPDGSCLFHSLCHGLNGLTGSRLSAAELRAQLADFIASIPELDIAGDTIEEWVQWDSNSDPSSYARRMARGGWGGGLEMAACSLLKKVNVHVYERRPVGFKRISCFDSPVSGCKAVHVLYQGGVHYDALVTT</sequence>
<evidence type="ECO:0000313" key="7">
    <source>
        <dbReference type="EMBL" id="CAE8665059.1"/>
    </source>
</evidence>
<dbReference type="Proteomes" id="UP000626109">
    <property type="component" value="Unassembled WGS sequence"/>
</dbReference>
<gene>
    <name evidence="6" type="ORF">PGLA1383_LOCUS23761</name>
    <name evidence="7" type="ORF">PGLA2088_LOCUS15806</name>
</gene>
<dbReference type="PANTHER" id="PTHR13312:SF0">
    <property type="entry name" value="UBIQUITIN THIOESTERASE OTU1"/>
    <property type="match status" value="1"/>
</dbReference>
<reference evidence="7" key="1">
    <citation type="submission" date="2021-02" db="EMBL/GenBank/DDBJ databases">
        <authorList>
            <person name="Dougan E. K."/>
            <person name="Rhodes N."/>
            <person name="Thang M."/>
            <person name="Chan C."/>
        </authorList>
    </citation>
    <scope>NUCLEOTIDE SEQUENCE</scope>
</reference>
<accession>A0A813J1V3</accession>
<keyword evidence="3" id="KW-0833">Ubl conjugation pathway</keyword>
<protein>
    <recommendedName>
        <fullName evidence="3">Ubiquitin thioesterase OTU</fullName>
        <ecNumber evidence="3">3.4.19.12</ecNumber>
    </recommendedName>
</protein>
<evidence type="ECO:0000313" key="8">
    <source>
        <dbReference type="Proteomes" id="UP000626109"/>
    </source>
</evidence>
<evidence type="ECO:0000256" key="3">
    <source>
        <dbReference type="RuleBase" id="RU367104"/>
    </source>
</evidence>
<evidence type="ECO:0000256" key="4">
    <source>
        <dbReference type="SAM" id="MobiDB-lite"/>
    </source>
</evidence>
<evidence type="ECO:0000259" key="5">
    <source>
        <dbReference type="PROSITE" id="PS50802"/>
    </source>
</evidence>
<dbReference type="AlphaFoldDB" id="A0A813J1V3"/>
<keyword evidence="2 3" id="KW-0378">Hydrolase</keyword>
<feature type="region of interest" description="Disordered" evidence="4">
    <location>
        <begin position="42"/>
        <end position="70"/>
    </location>
</feature>
<dbReference type="PROSITE" id="PS50802">
    <property type="entry name" value="OTU"/>
    <property type="match status" value="1"/>
</dbReference>
<proteinExistence type="predicted"/>
<dbReference type="GO" id="GO:0036503">
    <property type="term" value="P:ERAD pathway"/>
    <property type="evidence" value="ECO:0007669"/>
    <property type="project" value="TreeGrafter"/>
</dbReference>
<dbReference type="GO" id="GO:0030968">
    <property type="term" value="P:endoplasmic reticulum unfolded protein response"/>
    <property type="evidence" value="ECO:0007669"/>
    <property type="project" value="TreeGrafter"/>
</dbReference>
<dbReference type="EMBL" id="CAJNNW010019720">
    <property type="protein sequence ID" value="CAE8665059.1"/>
    <property type="molecule type" value="Genomic_DNA"/>
</dbReference>
<dbReference type="SUPFAM" id="SSF54001">
    <property type="entry name" value="Cysteine proteinases"/>
    <property type="match status" value="1"/>
</dbReference>
<evidence type="ECO:0000256" key="2">
    <source>
        <dbReference type="ARBA" id="ARBA00022801"/>
    </source>
</evidence>
<name>A0A813J1V3_POLGL</name>
<dbReference type="PANTHER" id="PTHR13312">
    <property type="entry name" value="HIV-INDUCED PROTEIN-7-LIKE PROTEASE"/>
    <property type="match status" value="1"/>
</dbReference>
<keyword evidence="3" id="KW-0963">Cytoplasm</keyword>